<dbReference type="PRINTS" id="PR00475">
    <property type="entry name" value="HEXOKINASE"/>
</dbReference>
<keyword evidence="5" id="KW-0808">Transferase</keyword>
<keyword evidence="16 18" id="KW-0472">Membrane</keyword>
<dbReference type="CDD" id="cd03244">
    <property type="entry name" value="ABCC_MRP_domain2"/>
    <property type="match status" value="1"/>
</dbReference>
<dbReference type="OrthoDB" id="6500128at2759"/>
<feature type="transmembrane region" description="Helical" evidence="20">
    <location>
        <begin position="372"/>
        <end position="394"/>
    </location>
</feature>
<feature type="transmembrane region" description="Helical" evidence="20">
    <location>
        <begin position="291"/>
        <end position="312"/>
    </location>
</feature>
<keyword evidence="7 18" id="KW-0547">Nucleotide-binding</keyword>
<dbReference type="InterPro" id="IPR050173">
    <property type="entry name" value="ABC_transporter_C-like"/>
</dbReference>
<feature type="domain" description="ABC transporter" evidence="21">
    <location>
        <begin position="1148"/>
        <end position="1395"/>
    </location>
</feature>
<dbReference type="STRING" id="45357.A0A2V1AVL5"/>
<feature type="binding site" evidence="17">
    <location>
        <begin position="1759"/>
        <end position="1762"/>
    </location>
    <ligand>
        <name>GTP</name>
        <dbReference type="ChEBI" id="CHEBI:37565"/>
    </ligand>
</feature>
<feature type="transmembrane region" description="Helical" evidence="20">
    <location>
        <begin position="1497"/>
        <end position="1513"/>
    </location>
</feature>
<organism evidence="25 26">
    <name type="scientific">Candidozyma haemuli</name>
    <dbReference type="NCBI Taxonomy" id="45357"/>
    <lineage>
        <taxon>Eukaryota</taxon>
        <taxon>Fungi</taxon>
        <taxon>Dikarya</taxon>
        <taxon>Ascomycota</taxon>
        <taxon>Saccharomycotina</taxon>
        <taxon>Pichiomycetes</taxon>
        <taxon>Metschnikowiaceae</taxon>
        <taxon>Candidozyma</taxon>
    </lineage>
</organism>
<dbReference type="Pfam" id="PF00005">
    <property type="entry name" value="ABC_tran"/>
    <property type="match status" value="2"/>
</dbReference>
<evidence type="ECO:0000256" key="8">
    <source>
        <dbReference type="ARBA" id="ARBA00022777"/>
    </source>
</evidence>
<dbReference type="InterPro" id="IPR053905">
    <property type="entry name" value="EF-G-like_DII"/>
</dbReference>
<dbReference type="FunFam" id="3.40.50.300:FF:000565">
    <property type="entry name" value="ABC bile acid transporter"/>
    <property type="match status" value="1"/>
</dbReference>
<feature type="compositionally biased region" description="Polar residues" evidence="19">
    <location>
        <begin position="774"/>
        <end position="785"/>
    </location>
</feature>
<evidence type="ECO:0000256" key="20">
    <source>
        <dbReference type="SAM" id="Phobius"/>
    </source>
</evidence>
<dbReference type="InterPro" id="IPR003439">
    <property type="entry name" value="ABC_transporter-like_ATP-bd"/>
</dbReference>
<dbReference type="InterPro" id="IPR022672">
    <property type="entry name" value="Hexokinase_N"/>
</dbReference>
<dbReference type="InterPro" id="IPR030386">
    <property type="entry name" value="G_GB1_RHD3_dom"/>
</dbReference>
<dbReference type="GO" id="GO:0005536">
    <property type="term" value="F:D-glucose binding"/>
    <property type="evidence" value="ECO:0007669"/>
    <property type="project" value="InterPro"/>
</dbReference>
<feature type="domain" description="ABC transporter" evidence="21">
    <location>
        <begin position="530"/>
        <end position="749"/>
    </location>
</feature>
<feature type="transmembrane region" description="Helical" evidence="20">
    <location>
        <begin position="264"/>
        <end position="284"/>
    </location>
</feature>
<keyword evidence="6 18" id="KW-0812">Transmembrane</keyword>
<comment type="similarity">
    <text evidence="1">Belongs to the hexokinase family.</text>
</comment>
<dbReference type="SMART" id="SM00382">
    <property type="entry name" value="AAA"/>
    <property type="match status" value="3"/>
</dbReference>
<feature type="topological domain" description="Cytoplasmic" evidence="18">
    <location>
        <begin position="3219"/>
        <end position="3794"/>
    </location>
</feature>
<feature type="region of interest" description="Disordered" evidence="19">
    <location>
        <begin position="3112"/>
        <end position="3133"/>
    </location>
</feature>
<dbReference type="InterPro" id="IPR043129">
    <property type="entry name" value="ATPase_NBD"/>
</dbReference>
<feature type="topological domain" description="Lumenal" evidence="18">
    <location>
        <begin position="3195"/>
        <end position="3197"/>
    </location>
</feature>
<dbReference type="GO" id="GO:0005886">
    <property type="term" value="C:plasma membrane"/>
    <property type="evidence" value="ECO:0007669"/>
    <property type="project" value="TreeGrafter"/>
</dbReference>
<keyword evidence="14 17" id="KW-0496">Mitochondrion</keyword>
<evidence type="ECO:0000256" key="3">
    <source>
        <dbReference type="ARBA" id="ARBA00022448"/>
    </source>
</evidence>
<dbReference type="SMART" id="SM00838">
    <property type="entry name" value="EFG_C"/>
    <property type="match status" value="1"/>
</dbReference>
<comment type="subcellular location">
    <subcellularLocation>
        <location evidence="18">Endoplasmic reticulum membrane</location>
        <topology evidence="18">Multi-pass membrane protein</topology>
    </subcellularLocation>
    <subcellularLocation>
        <location evidence="17">Mitochondrion</location>
    </subcellularLocation>
    <text evidence="18">Enriched in the cortical ER. Concentrated in punctae along the ER tubules.</text>
</comment>
<feature type="transmembrane region" description="Helical" evidence="20">
    <location>
        <begin position="142"/>
        <end position="166"/>
    </location>
</feature>
<feature type="compositionally biased region" description="Polar residues" evidence="19">
    <location>
        <begin position="3301"/>
        <end position="3313"/>
    </location>
</feature>
<keyword evidence="26" id="KW-1185">Reference proteome</keyword>
<evidence type="ECO:0000256" key="10">
    <source>
        <dbReference type="ARBA" id="ARBA00022824"/>
    </source>
</evidence>
<comment type="similarity">
    <text evidence="18">Belongs to the TRAFAC class dynamin-like GTPase superfamily. GB1/RHD3 GTPase family. RHD3 subfamily.</text>
</comment>
<feature type="region of interest" description="Disordered" evidence="19">
    <location>
        <begin position="750"/>
        <end position="796"/>
    </location>
</feature>
<feature type="transmembrane region" description="Helical" evidence="20">
    <location>
        <begin position="3174"/>
        <end position="3192"/>
    </location>
</feature>
<dbReference type="Gene3D" id="3.30.70.240">
    <property type="match status" value="1"/>
</dbReference>
<dbReference type="PROSITE" id="PS50893">
    <property type="entry name" value="ABC_TRANSPORTER_2"/>
    <property type="match status" value="2"/>
</dbReference>
<dbReference type="Gene3D" id="3.40.50.300">
    <property type="entry name" value="P-loop containing nucleotide triphosphate hydrolases"/>
    <property type="match status" value="4"/>
</dbReference>
<feature type="transmembrane region" description="Helical" evidence="20">
    <location>
        <begin position="1565"/>
        <end position="1584"/>
    </location>
</feature>
<dbReference type="GO" id="GO:0005789">
    <property type="term" value="C:endoplasmic reticulum membrane"/>
    <property type="evidence" value="ECO:0007669"/>
    <property type="project" value="UniProtKB-SubCell"/>
</dbReference>
<feature type="transmembrane region" description="Helical" evidence="20">
    <location>
        <begin position="1525"/>
        <end position="1545"/>
    </location>
</feature>
<evidence type="ECO:0000259" key="23">
    <source>
        <dbReference type="PROSITE" id="PS51715"/>
    </source>
</evidence>
<evidence type="ECO:0000313" key="25">
    <source>
        <dbReference type="EMBL" id="PVH22150.1"/>
    </source>
</evidence>
<dbReference type="InterPro" id="IPR041095">
    <property type="entry name" value="EFG_II"/>
</dbReference>
<evidence type="ECO:0000256" key="4">
    <source>
        <dbReference type="ARBA" id="ARBA00022597"/>
    </source>
</evidence>
<reference evidence="25 26" key="1">
    <citation type="submission" date="2017-12" db="EMBL/GenBank/DDBJ databases">
        <title>Genome Sequence of a Multidrug-Resistant Candida haemulonii Isolate from a Patient with Chronic Leg Ulcers in Israel.</title>
        <authorList>
            <person name="Chow N.A."/>
            <person name="Gade L."/>
            <person name="Batra D."/>
            <person name="Rowe L.A."/>
            <person name="Ben-Ami R."/>
            <person name="Loparev V.N."/>
            <person name="Litvintseva A.P."/>
        </authorList>
    </citation>
    <scope>NUCLEOTIDE SEQUENCE [LARGE SCALE GENOMIC DNA]</scope>
    <source>
        <strain evidence="25 26">B11899</strain>
    </source>
</reference>
<dbReference type="Gene3D" id="2.40.30.10">
    <property type="entry name" value="Translation factors"/>
    <property type="match status" value="1"/>
</dbReference>
<dbReference type="InterPro" id="IPR001312">
    <property type="entry name" value="Hexokinase"/>
</dbReference>
<dbReference type="SUPFAM" id="SSF52540">
    <property type="entry name" value="P-loop containing nucleoside triphosphate hydrolases"/>
    <property type="match status" value="4"/>
</dbReference>
<dbReference type="PROSITE" id="PS51715">
    <property type="entry name" value="G_GB1_RHD3"/>
    <property type="match status" value="1"/>
</dbReference>
<comment type="similarity">
    <text evidence="2">Belongs to the ABC transporter superfamily. ABCC family. Conjugate transporter (TC 3.A.1.208) subfamily.</text>
</comment>
<keyword evidence="4" id="KW-0762">Sugar transport</keyword>
<feature type="transmembrane region" description="Helical" evidence="20">
    <location>
        <begin position="1444"/>
        <end position="1462"/>
    </location>
</feature>
<feature type="transmembrane region" description="Helical" evidence="20">
    <location>
        <begin position="1468"/>
        <end position="1490"/>
    </location>
</feature>
<evidence type="ECO:0000256" key="15">
    <source>
        <dbReference type="ARBA" id="ARBA00023134"/>
    </source>
</evidence>
<dbReference type="InterPro" id="IPR027417">
    <property type="entry name" value="P-loop_NTPase"/>
</dbReference>
<gene>
    <name evidence="18" type="primary">SEY1</name>
    <name evidence="17" type="synonym">MEF2</name>
    <name evidence="25" type="ORF">CXQ85_004819</name>
</gene>
<feature type="domain" description="Tr-type G" evidence="24">
    <location>
        <begin position="1632"/>
        <end position="1921"/>
    </location>
</feature>
<keyword evidence="15 18" id="KW-0342">GTP-binding</keyword>
<comment type="function">
    <text evidence="17">Mitochondrial GTPase that mediates the disassembly of ribosomes from messenger RNA at the termination of mitochondrial protein biosynthesis. Not involved in the GTP-dependent ribosomal translocation step during translation elongation.</text>
</comment>
<dbReference type="InterPro" id="IPR011527">
    <property type="entry name" value="ABC1_TM_dom"/>
</dbReference>
<dbReference type="PANTHER" id="PTHR24223">
    <property type="entry name" value="ATP-BINDING CASSETTE SUB-FAMILY C"/>
    <property type="match status" value="1"/>
</dbReference>
<dbReference type="InterPro" id="IPR008803">
    <property type="entry name" value="RHD3/Sey1"/>
</dbReference>
<dbReference type="SUPFAM" id="SSF54980">
    <property type="entry name" value="EF-G C-terminal domain-like"/>
    <property type="match status" value="2"/>
</dbReference>
<dbReference type="NCBIfam" id="TIGR00231">
    <property type="entry name" value="small_GTP"/>
    <property type="match status" value="1"/>
</dbReference>
<evidence type="ECO:0000256" key="6">
    <source>
        <dbReference type="ARBA" id="ARBA00022692"/>
    </source>
</evidence>
<dbReference type="SUPFAM" id="SSF53067">
    <property type="entry name" value="Actin-like ATPase domain"/>
    <property type="match status" value="2"/>
</dbReference>
<dbReference type="HAMAP" id="MF_03059">
    <property type="entry name" value="mEF_G_2"/>
    <property type="match status" value="1"/>
</dbReference>
<dbReference type="InterPro" id="IPR035649">
    <property type="entry name" value="EFG_V"/>
</dbReference>
<dbReference type="GO" id="GO:0032543">
    <property type="term" value="P:mitochondrial translation"/>
    <property type="evidence" value="ECO:0007669"/>
    <property type="project" value="UniProtKB-UniRule"/>
</dbReference>
<dbReference type="InterPro" id="IPR035647">
    <property type="entry name" value="EFG_III/V"/>
</dbReference>
<feature type="transmembrane region" description="Helical" evidence="20">
    <location>
        <begin position="3198"/>
        <end position="3214"/>
    </location>
</feature>
<dbReference type="FunFam" id="3.40.50.300:FF:001750">
    <property type="entry name" value="ATP-binding cassette transporter"/>
    <property type="match status" value="1"/>
</dbReference>
<dbReference type="GO" id="GO:0005525">
    <property type="term" value="F:GTP binding"/>
    <property type="evidence" value="ECO:0007669"/>
    <property type="project" value="UniProtKB-UniRule"/>
</dbReference>
<feature type="compositionally biased region" description="Basic and acidic residues" evidence="19">
    <location>
        <begin position="493"/>
        <end position="518"/>
    </location>
</feature>
<keyword evidence="10 18" id="KW-0256">Endoplasmic reticulum</keyword>
<comment type="caution">
    <text evidence="25">The sequence shown here is derived from an EMBL/GenBank/DDBJ whole genome shotgun (WGS) entry which is preliminary data.</text>
</comment>
<dbReference type="CDD" id="cd24000">
    <property type="entry name" value="ASKHA_NBD_HK"/>
    <property type="match status" value="1"/>
</dbReference>
<dbReference type="PROSITE" id="PS51748">
    <property type="entry name" value="HEXOKINASE_2"/>
    <property type="match status" value="1"/>
</dbReference>
<dbReference type="Pfam" id="PF22042">
    <property type="entry name" value="EF-G_D2"/>
    <property type="match status" value="1"/>
</dbReference>
<dbReference type="InterPro" id="IPR036640">
    <property type="entry name" value="ABC1_TM_sf"/>
</dbReference>
<evidence type="ECO:0000256" key="7">
    <source>
        <dbReference type="ARBA" id="ARBA00022741"/>
    </source>
</evidence>
<evidence type="ECO:0000256" key="5">
    <source>
        <dbReference type="ARBA" id="ARBA00022679"/>
    </source>
</evidence>
<keyword evidence="25" id="KW-0251">Elongation factor</keyword>
<dbReference type="InterPro" id="IPR009022">
    <property type="entry name" value="EFG_III"/>
</dbReference>
<dbReference type="SUPFAM" id="SSF90123">
    <property type="entry name" value="ABC transporter transmembrane region"/>
    <property type="match status" value="2"/>
</dbReference>
<keyword evidence="9 18" id="KW-0378">Hydrolase</keyword>
<dbReference type="Gene3D" id="3.30.420.40">
    <property type="match status" value="1"/>
</dbReference>
<sequence length="3794" mass="424173">MTELEKADPPVLQKRLLTPFLSKKVPPVPLEDERPYHPKWRNPFSFLFFTWLTPVLRRGYKRTLQPEDMFKLHDQMTAEYLAGKFERIFYRRLAADKERHLLQKAESRGETLETSSVDSDDDFADYQLPKSLCFLSLYETFAWQYSLALFFGVLGMSCSTCIPLLSKELINFVSAKAFGMDVNMGRGVGYAIGVSILIFTGDILINQGIYLSMLTGAQIRAIFTKLLLDKSFKLNTKSRKQFPASKITSIMSTDVSRVDLGTGFSIYGFIFIFPVGISIGILVYNIRAPAMVGVGLMIAFLFVAGFLSFLLFSFRQTAQKSTDARVSYMKEILNNLKMIKFYSWEIPYFKLISKIRRREMAYLLRMEITRMIIITLASSLTLISSLASFLTLYGIASPSARNPADIFSSVALFNMLAGQFVVLPLSLAGSTDAFLGMNRVAAVLAADEIDPNDSVHMITDSEITSMQEKKLAISVRDCDFEWEVFNFKEEKSEDQTKDTEELKKEKKELKQKKKEEKKANKKSKGSKSPTPASEEKEAEVASFKLHDINLDVRDGEFMVITGSIGSGKSSLLYALDGTMKKNAGKLLLNGSLLMCGAPWIQNSTLRENITFGSPYDEKWYNKVVNACSLDSDFDLLPAGDRTEIGERGITLSGGQKARVCLARTVYADSSIILLDDVLSAVDAKVGRHIMSECILGLLKDKTVVLATHQLSLISEAESVVFLNGDGTISRGTFDELKRTNSAFATLMEHSQNNEDTEEDSNEQGPTNEKELINRQLTRQTTTQVSEETDEKNFTESDGRLIMDEERSVNAIGWDVYGKYILTGVEGFKANWLIYVVFAITVLTTFLTLFTNNWLSFWISMKFDRSDGFYIGLYAMFTVLAVLFMVSQFCGVIFILNRASRILNIKAIERILHVPMSFMDTTPMGRVINRFTKDTDTLDNEIGDRVSMVNYFLSDLIGIIILCIIYMPWFAIAVPFIIGLFIIAATFYQASGREVKRLEAIQRSHVYNNFNESLSGMPTIKGFGSIGRFLQKNVSTINKMSEAYFITVANQRWLDVHLSMLASSFAFLISMLCVFRVFDIGASSVGLLLSYVLQISSMISMLVVVFTQVEQDMNSAERVIEYVYKIPQENAYQISETKPSPEWPQNGEIRFLNVDFAYREGLPLTLKNFNADIRPHEKIGICGRTGAGKSSIMVALFRIAELTSGTIEIDGVDVRTLGLHDLRSKLSIIPQDPVLFKGTIRKNLDPFGTKSDDELWDTLRRSDIISADKLEAVKAQKVGDDDYNKFHLDSEVDDEGENFSLGEKQLVAFARALVRNSKILVLDEATSSVDYATDSKLQKAIAREFADCTILCIAHRLKTILNYDRVMVMDQGEIKEFDTPRNLFNSRNTIFRQMCDKDSSFIAQAPNLGTTVTLCQFILVSVMSLPSQLEGGLYLKKPNIPISKLLFLVSLYFVVSVLNNSAWRFGISVPLHIVFRSSSTVCSMIVGYLVGGKKYSRHQVFSCVLMTIGTFFVISQGPQKGETVSFNYLFLCGVLVLSVASFLGAYMGIYTENLYTQYGAHWRETLFYTHFMALPMFLVFSPALLSDLRVLSQSQPLYLGVPKGLAYLALNSATQLHASCVRAEPKLNSVPPIKTRNIGIIAHIDAGKTTTTERMLFYSGKTSRIGNVDEGDTVTDYLPSERQRGITIQSAAISIPWNTHKINIIDTPGHADFTFEVTRSLRVLDGAVTILDAVAGVEAQTEKVWHQAASLNIPRIAYINKMDRPGAGFSRTVKEIISKLQTRVVCVNLPYFENIDSEPVFKGVVDVIHKKLLMWDTGAEQDGTKITVIDINEASTGELYKMVASSRESMVETLGEFDDSIIESFFEHNEDYMAIPDTVLQKAINKATIANKVTPVFCGSSFRNIGVQPLMDGVVRYLPSPLQINVPEITSSSSKIAKKKKKVQKAKTDEVIPMKMDPHKGLVINNNNNLTVSLAFKVITHPVRGVMTFFRVYSGQLVANSSVVNTRTGKVLPLRKIMLMHGDVPEEVKSIMSGNIGVVAGTGDDIITGDTLVSRGVTKSKSFSDLEANLKLHPIDIPPPLFNSSIEPATAGDARYLDECIKILLREDPSLHVSEDEDLGQIVLSGMGELHLEILRDRLVNDLKANVRLRDVAVSFKETVARPDGSSVTCEHFDNPDINAEVSFDSFEGEASESVFAEEEGSILLEHDNNIVILEPSATPEYMLKAIDERRWKLDYTLEELQESLIQGCVTGLQLAGPRFGLPLHSCVLRIKKWNFPLDLKGPQPSSLLDVGRRSVTKAVKELNDKSENHFGVLEPIMNTHVYVDSGSMGEVMHDLNNRCSATVLAIEDSGESLDKQNWAREEAEKIYLPPDYTMKRTQDDLTERKIIIAETPLKEMVGYLSKLRSLTQGRGVFDMSYIGMRRVSQQRLEAIKKHEMSDVPEVQPLSAGSADLSGNSPVGLEDAVPDKNSRTSSSSSFVPVDNVQDAIQVIDENKIFNEAILDYISSSPDRSGSGDYRIISVFGSQSTGKSTLLNHLFNTNFDVMDEVNRQQTTKGIWLAHSPGVTHSAKTSAPDNVLVMDVEGTDGRERGEDQDFERKAALFAMSTSEVLIVNLWETQVGLYQGANMGLLKTVFELQNNDHKVLLLFVIRDHLGVTPVESLARTIEQDLMKIWDSLNKPADVAHLQFSDFFDLAFHTLSHKVLQYDKFKDDIKLLGNRFVDKSDSGFLFKPFYHHDIPIEGWTMYAQSCWDQIDNNKDLDLPTQQILVAKFKCDEIATQCLEDFEEKFQAFEADARETVDNGTSVNYEDIGKVMGDINEDILEEYDTQASKYNSSVFQQKRAALSSKVSERLGGVFTIYADYLSSTTIKDLTSALKKKSTKYGSFSEKIEKLTSSALASFAASLTLLSLGGSLPIESKVKTLQESVSGIVTKQQLVELNNIISKSLKKINNGLSTTILDETANPDKETWNRILDRFTELKNSSLSKYQAGEGYDFALGTEDSVNERALSTLEFKAWELFDQLLHKYISRDNLLNILKDRFDDKFRYDENGVPKLYQNNIELESSFGDSKEYALEALPILSFARLSNGAEVKPKYDIRSKALQHRYSTVSLSVEDEGYEEDDEADSDAEDDESGHSFAQIVTEKEKNEVLNKFRKETDAKFVETKRSLMQSVTQIPLWIYAVIVVLGWNEFMAVLRNPFFFTLLIMFGAGGYILWQMNLLGPSMLVAQRAFDEAVAVGKEKLREILIDEPGQHGRNLSTISGQSARSSVQSVEQTEEAVPVINVQHEEENEEIASYKHSESDLSLGSSPNTSLTDESRSCMAKALYDFSRGVDSGSLGVHADGMVRAFDEALAYKDALTMLPNYSINPTGEEQGCYLVIDLGGSTLRVAIVDVAPNDGIDDRSHRISIVTSKKWIVDNGAKTIDKNFFKWIGSKIAETIDSQNVMKRDQIIYTGITWSFALESTSFNRANVCHAGKGYYVCDEVKGHDLKGLLESSLLEHFNIRLDVKSILNDSLAVYAAGSFIDKKTKLALVLGTGLNMCCSLNSSDKILESKHLGGEKNILFNTELSLFGDNIIDDIFTSYDTQIDPRFKHNLHFAPHMELDPETNTIFQPTELLTSGRYLPELVRLALVESISNDEMFANQKQNLHQLTKAYEGFTGELMCHISEADDNNEIASALAKHYGWDQSKILMNDVVSLKLLVDAVVRRAAFVVATCIVSLIKLLVEHNGKLETDVVKIGFVGSVLEYFNRYRDLIMNYANECQDMMDMNVKIQLRSVEESSIVGAAIGAAYHRDH</sequence>
<dbReference type="Pfam" id="PF00664">
    <property type="entry name" value="ABC_membrane"/>
    <property type="match status" value="2"/>
</dbReference>
<name>A0A2V1AVL5_9ASCO</name>
<dbReference type="GO" id="GO:0005524">
    <property type="term" value="F:ATP binding"/>
    <property type="evidence" value="ECO:0007669"/>
    <property type="project" value="UniProtKB-KW"/>
</dbReference>
<keyword evidence="12 17" id="KW-0648">Protein biosynthesis</keyword>
<dbReference type="GO" id="GO:0005759">
    <property type="term" value="C:mitochondrial matrix"/>
    <property type="evidence" value="ECO:0007669"/>
    <property type="project" value="UniProtKB-ARBA"/>
</dbReference>
<feature type="compositionally biased region" description="Acidic residues" evidence="19">
    <location>
        <begin position="3112"/>
        <end position="3131"/>
    </location>
</feature>
<feature type="region of interest" description="Disordered" evidence="19">
    <location>
        <begin position="2435"/>
        <end position="2477"/>
    </location>
</feature>
<dbReference type="Gene3D" id="1.20.1560.10">
    <property type="entry name" value="ABC transporter type 1, transmembrane domain"/>
    <property type="match status" value="2"/>
</dbReference>
<dbReference type="Gene3D" id="3.40.367.20">
    <property type="match status" value="1"/>
</dbReference>
<dbReference type="InterPro" id="IPR046758">
    <property type="entry name" value="Sey1/RHD3-like_3HB"/>
</dbReference>
<dbReference type="GO" id="GO:0008559">
    <property type="term" value="F:ABC-type xenobiotic transporter activity"/>
    <property type="evidence" value="ECO:0007669"/>
    <property type="project" value="TreeGrafter"/>
</dbReference>
<keyword evidence="3" id="KW-0813">Transport</keyword>
<feature type="domain" description="GB1/RHD3-type G" evidence="23">
    <location>
        <begin position="2513"/>
        <end position="2733"/>
    </location>
</feature>
<dbReference type="Pfam" id="PF03727">
    <property type="entry name" value="Hexokinase_2"/>
    <property type="match status" value="1"/>
</dbReference>
<proteinExistence type="inferred from homology"/>
<evidence type="ECO:0000313" key="26">
    <source>
        <dbReference type="Proteomes" id="UP000244309"/>
    </source>
</evidence>
<feature type="transmembrane region" description="Helical" evidence="20">
    <location>
        <begin position="406"/>
        <end position="429"/>
    </location>
</feature>
<dbReference type="CDD" id="cd01851">
    <property type="entry name" value="GBP"/>
    <property type="match status" value="1"/>
</dbReference>
<dbReference type="InterPro" id="IPR005225">
    <property type="entry name" value="Small_GTP-bd"/>
</dbReference>
<feature type="transmembrane region" description="Helical" evidence="20">
    <location>
        <begin position="947"/>
        <end position="966"/>
    </location>
</feature>
<feature type="transmembrane region" description="Helical" evidence="20">
    <location>
        <begin position="187"/>
        <end position="205"/>
    </location>
</feature>
<protein>
    <recommendedName>
        <fullName evidence="17">Ribosome-releasing factor 2, mitochondrial</fullName>
        <shortName evidence="17">RRF2mt</shortName>
    </recommendedName>
    <alternativeName>
        <fullName evidence="17">Elongation factor G 2, mitochondrial</fullName>
        <shortName evidence="17">EF-G2mt</shortName>
        <shortName evidence="17">mEF-G 2</shortName>
    </alternativeName>
</protein>
<dbReference type="GO" id="GO:0004396">
    <property type="term" value="F:hexokinase activity"/>
    <property type="evidence" value="ECO:0007669"/>
    <property type="project" value="InterPro"/>
</dbReference>
<dbReference type="GO" id="GO:0016887">
    <property type="term" value="F:ATP hydrolysis activity"/>
    <property type="evidence" value="ECO:0007669"/>
    <property type="project" value="InterPro"/>
</dbReference>
<dbReference type="CDD" id="cd18606">
    <property type="entry name" value="ABC_6TM_YOR1_D2_like"/>
    <property type="match status" value="1"/>
</dbReference>
<dbReference type="CDD" id="cd03713">
    <property type="entry name" value="EFG_mtEFG_C"/>
    <property type="match status" value="1"/>
</dbReference>
<dbReference type="PROSITE" id="PS00301">
    <property type="entry name" value="G_TR_1"/>
    <property type="match status" value="1"/>
</dbReference>
<dbReference type="GO" id="GO:0032790">
    <property type="term" value="P:ribosome disassembly"/>
    <property type="evidence" value="ECO:0007669"/>
    <property type="project" value="UniProtKB-UniRule"/>
</dbReference>
<dbReference type="GO" id="GO:0001678">
    <property type="term" value="P:intracellular glucose homeostasis"/>
    <property type="evidence" value="ECO:0007669"/>
    <property type="project" value="InterPro"/>
</dbReference>
<evidence type="ECO:0000256" key="11">
    <source>
        <dbReference type="ARBA" id="ARBA00022840"/>
    </source>
</evidence>
<feature type="region of interest" description="Disordered" evidence="19">
    <location>
        <begin position="3289"/>
        <end position="3313"/>
    </location>
</feature>
<dbReference type="GO" id="GO:0003746">
    <property type="term" value="F:translation elongation factor activity"/>
    <property type="evidence" value="ECO:0007669"/>
    <property type="project" value="UniProtKB-KW"/>
</dbReference>
<dbReference type="Pfam" id="PF14492">
    <property type="entry name" value="EFG_III"/>
    <property type="match status" value="1"/>
</dbReference>
<dbReference type="InterPro" id="IPR017871">
    <property type="entry name" value="ABC_transporter-like_CS"/>
</dbReference>
<dbReference type="VEuPathDB" id="FungiDB:CXQ85_004819"/>
<dbReference type="InterPro" id="IPR030851">
    <property type="entry name" value="EFG2"/>
</dbReference>
<feature type="topological domain" description="Cytoplasmic" evidence="18">
    <location>
        <begin position="1"/>
        <end position="3173"/>
    </location>
</feature>
<dbReference type="InterPro" id="IPR000795">
    <property type="entry name" value="T_Tr_GTP-bd_dom"/>
</dbReference>
<feature type="region of interest" description="Disordered" evidence="19">
    <location>
        <begin position="493"/>
        <end position="538"/>
    </location>
</feature>
<dbReference type="Gene3D" id="3.30.70.870">
    <property type="entry name" value="Elongation Factor G (Translational Gtpase), domain 3"/>
    <property type="match status" value="1"/>
</dbReference>
<dbReference type="HAMAP" id="MF_03109">
    <property type="entry name" value="Sey1"/>
    <property type="match status" value="1"/>
</dbReference>
<feature type="transmembrane region" description="Helical" evidence="20">
    <location>
        <begin position="870"/>
        <end position="895"/>
    </location>
</feature>
<dbReference type="CDD" id="cd01886">
    <property type="entry name" value="EF-G"/>
    <property type="match status" value="1"/>
</dbReference>
<evidence type="ECO:0000256" key="2">
    <source>
        <dbReference type="ARBA" id="ARBA00009726"/>
    </source>
</evidence>
<feature type="domain" description="ABC transmembrane type-1" evidence="22">
    <location>
        <begin position="147"/>
        <end position="418"/>
    </location>
</feature>
<feature type="transmembrane region" description="Helical" evidence="20">
    <location>
        <begin position="1057"/>
        <end position="1077"/>
    </location>
</feature>
<evidence type="ECO:0000256" key="14">
    <source>
        <dbReference type="ARBA" id="ARBA00023128"/>
    </source>
</evidence>
<dbReference type="PROSITE" id="PS00211">
    <property type="entry name" value="ABC_TRANSPORTER_1"/>
    <property type="match status" value="2"/>
</dbReference>
<evidence type="ECO:0000256" key="1">
    <source>
        <dbReference type="ARBA" id="ARBA00009225"/>
    </source>
</evidence>
<dbReference type="Pfam" id="PF00009">
    <property type="entry name" value="GTP_EFTU"/>
    <property type="match status" value="1"/>
</dbReference>
<feature type="transmembrane region" description="Helical" evidence="20">
    <location>
        <begin position="1083"/>
        <end position="1105"/>
    </location>
</feature>
<comment type="similarity">
    <text evidence="17">Belongs to the TRAFAC class translation factor GTPase superfamily. Classic translation factor GTPase family. EF-G/EF-2 subfamily.</text>
</comment>
<dbReference type="GO" id="GO:0007029">
    <property type="term" value="P:endoplasmic reticulum organization"/>
    <property type="evidence" value="ECO:0007669"/>
    <property type="project" value="UniProtKB-UniRule"/>
</dbReference>
<keyword evidence="8" id="KW-0418">Kinase</keyword>
<dbReference type="FunFam" id="3.40.50.300:FF:000727">
    <property type="entry name" value="Protein SEY1 homolog"/>
    <property type="match status" value="1"/>
</dbReference>
<feature type="binding site" evidence="17">
    <location>
        <begin position="1705"/>
        <end position="1709"/>
    </location>
    <ligand>
        <name>GTP</name>
        <dbReference type="ChEBI" id="CHEBI:37565"/>
    </ligand>
</feature>
<dbReference type="CDD" id="cd16262">
    <property type="entry name" value="EFG_III"/>
    <property type="match status" value="1"/>
</dbReference>
<dbReference type="UniPathway" id="UPA00109">
    <property type="reaction ID" value="UER00180"/>
</dbReference>
<dbReference type="GO" id="GO:0003924">
    <property type="term" value="F:GTPase activity"/>
    <property type="evidence" value="ECO:0007669"/>
    <property type="project" value="UniProtKB-UniRule"/>
</dbReference>
<evidence type="ECO:0000256" key="18">
    <source>
        <dbReference type="HAMAP-Rule" id="MF_03109"/>
    </source>
</evidence>
<dbReference type="GO" id="GO:0006096">
    <property type="term" value="P:glycolytic process"/>
    <property type="evidence" value="ECO:0007669"/>
    <property type="project" value="UniProtKB-UniPathway"/>
</dbReference>
<evidence type="ECO:0000259" key="21">
    <source>
        <dbReference type="PROSITE" id="PS50893"/>
    </source>
</evidence>
<keyword evidence="13 18" id="KW-1133">Transmembrane helix</keyword>
<dbReference type="PANTHER" id="PTHR24223:SF456">
    <property type="entry name" value="MULTIDRUG RESISTANCE-ASSOCIATED PROTEIN LETHAL(2)03659"/>
    <property type="match status" value="1"/>
</dbReference>
<feature type="binding site" evidence="18">
    <location>
        <begin position="2523"/>
        <end position="2530"/>
    </location>
    <ligand>
        <name>GTP</name>
        <dbReference type="ChEBI" id="CHEBI:37565"/>
    </ligand>
</feature>
<dbReference type="Proteomes" id="UP000244309">
    <property type="component" value="Unassembled WGS sequence"/>
</dbReference>
<dbReference type="InterPro" id="IPR031157">
    <property type="entry name" value="G_TR_CS"/>
</dbReference>
<accession>A0A2V1AVL5</accession>
<dbReference type="InterPro" id="IPR009000">
    <property type="entry name" value="Transl_B-barrel_sf"/>
</dbReference>
<dbReference type="EMBL" id="PKFO01000006">
    <property type="protein sequence ID" value="PVH22150.1"/>
    <property type="molecule type" value="Genomic_DNA"/>
</dbReference>
<evidence type="ECO:0000256" key="13">
    <source>
        <dbReference type="ARBA" id="ARBA00022989"/>
    </source>
</evidence>
<evidence type="ECO:0000256" key="19">
    <source>
        <dbReference type="SAM" id="MobiDB-lite"/>
    </source>
</evidence>
<dbReference type="Pfam" id="PF08449">
    <property type="entry name" value="UAA"/>
    <property type="match status" value="1"/>
</dbReference>
<dbReference type="CDD" id="cd18597">
    <property type="entry name" value="ABC_6TM_YOR1_D1_like"/>
    <property type="match status" value="1"/>
</dbReference>
<dbReference type="Pfam" id="PF05879">
    <property type="entry name" value="RHD3_GTPase"/>
    <property type="match status" value="1"/>
</dbReference>
<evidence type="ECO:0000256" key="9">
    <source>
        <dbReference type="ARBA" id="ARBA00022801"/>
    </source>
</evidence>
<evidence type="ECO:0000256" key="17">
    <source>
        <dbReference type="HAMAP-Rule" id="MF_03059"/>
    </source>
</evidence>
<dbReference type="SUPFAM" id="SSF50447">
    <property type="entry name" value="Translation proteins"/>
    <property type="match status" value="1"/>
</dbReference>
<feature type="transmembrane region" description="Helical" evidence="20">
    <location>
        <begin position="831"/>
        <end position="850"/>
    </location>
</feature>
<dbReference type="Pfam" id="PF00679">
    <property type="entry name" value="EFG_C"/>
    <property type="match status" value="1"/>
</dbReference>
<dbReference type="PROSITE" id="PS51722">
    <property type="entry name" value="G_TR_2"/>
    <property type="match status" value="1"/>
</dbReference>
<evidence type="ECO:0000259" key="22">
    <source>
        <dbReference type="PROSITE" id="PS50929"/>
    </source>
</evidence>
<feature type="domain" description="ABC transmembrane type-1" evidence="22">
    <location>
        <begin position="837"/>
        <end position="1110"/>
    </location>
</feature>
<evidence type="ECO:0000256" key="16">
    <source>
        <dbReference type="ARBA" id="ARBA00023136"/>
    </source>
</evidence>
<keyword evidence="11" id="KW-0067">ATP-binding</keyword>
<evidence type="ECO:0000259" key="24">
    <source>
        <dbReference type="PROSITE" id="PS51722"/>
    </source>
</evidence>
<dbReference type="InterPro" id="IPR003593">
    <property type="entry name" value="AAA+_ATPase"/>
</dbReference>
<dbReference type="Pfam" id="PF20428">
    <property type="entry name" value="Sey1_3HB"/>
    <property type="match status" value="1"/>
</dbReference>
<evidence type="ECO:0000256" key="12">
    <source>
        <dbReference type="ARBA" id="ARBA00022917"/>
    </source>
</evidence>
<dbReference type="Pfam" id="PF00349">
    <property type="entry name" value="Hexokinase_1"/>
    <property type="match status" value="1"/>
</dbReference>
<dbReference type="InterPro" id="IPR013657">
    <property type="entry name" value="SCL35B1-4/HUT1"/>
</dbReference>
<dbReference type="FunFam" id="1.20.1560.10:FF:000010">
    <property type="entry name" value="Multidrug resistance-associated ABC transporter"/>
    <property type="match status" value="1"/>
</dbReference>
<dbReference type="InterPro" id="IPR022673">
    <property type="entry name" value="Hexokinase_C"/>
</dbReference>
<dbReference type="PROSITE" id="PS50929">
    <property type="entry name" value="ABC_TM1F"/>
    <property type="match status" value="2"/>
</dbReference>
<feature type="binding site" evidence="17">
    <location>
        <begin position="1641"/>
        <end position="1648"/>
    </location>
    <ligand>
        <name>GTP</name>
        <dbReference type="ChEBI" id="CHEBI:37565"/>
    </ligand>
</feature>
<dbReference type="InterPro" id="IPR000640">
    <property type="entry name" value="EFG_V-like"/>
</dbReference>
<dbReference type="FunFam" id="3.40.50.300:FF:000514">
    <property type="entry name" value="Ribosome-releasing factor 2, mitochondrial"/>
    <property type="match status" value="1"/>
</dbReference>
<dbReference type="CDD" id="cd03250">
    <property type="entry name" value="ABCC_MRP_domain1"/>
    <property type="match status" value="1"/>
</dbReference>